<sequence>MGNCFKLCVSSPEDDTLLPENLDQDSSSSPPTPIEDRPPEPVFFVSPNVGRPFSQLTEEEQVKIAKRIGFIQQLPTGIYDGSNKNKECAICMCDFLACRFVPLEHFSYCLRCIIQPFITVMWKPSLLIMHAG</sequence>
<evidence type="ECO:0000313" key="2">
    <source>
        <dbReference type="EMBL" id="KAG8198805.1"/>
    </source>
</evidence>
<keyword evidence="3" id="KW-1185">Reference proteome</keyword>
<gene>
    <name evidence="2" type="ORF">JTE90_007109</name>
</gene>
<dbReference type="InterPro" id="IPR052804">
    <property type="entry name" value="UEC_component"/>
</dbReference>
<dbReference type="PANTHER" id="PTHR46359">
    <property type="entry name" value="GEO07743P1"/>
    <property type="match status" value="1"/>
</dbReference>
<evidence type="ECO:0000313" key="3">
    <source>
        <dbReference type="Proteomes" id="UP000827092"/>
    </source>
</evidence>
<organism evidence="2 3">
    <name type="scientific">Oedothorax gibbosus</name>
    <dbReference type="NCBI Taxonomy" id="931172"/>
    <lineage>
        <taxon>Eukaryota</taxon>
        <taxon>Metazoa</taxon>
        <taxon>Ecdysozoa</taxon>
        <taxon>Arthropoda</taxon>
        <taxon>Chelicerata</taxon>
        <taxon>Arachnida</taxon>
        <taxon>Araneae</taxon>
        <taxon>Araneomorphae</taxon>
        <taxon>Entelegynae</taxon>
        <taxon>Araneoidea</taxon>
        <taxon>Linyphiidae</taxon>
        <taxon>Erigoninae</taxon>
        <taxon>Oedothorax</taxon>
    </lineage>
</organism>
<dbReference type="AlphaFoldDB" id="A0AAV6VQL7"/>
<reference evidence="2 3" key="1">
    <citation type="journal article" date="2022" name="Nat. Ecol. Evol.">
        <title>A masculinizing supergene underlies an exaggerated male reproductive morph in a spider.</title>
        <authorList>
            <person name="Hendrickx F."/>
            <person name="De Corte Z."/>
            <person name="Sonet G."/>
            <person name="Van Belleghem S.M."/>
            <person name="Kostlbacher S."/>
            <person name="Vangestel C."/>
        </authorList>
    </citation>
    <scope>NUCLEOTIDE SEQUENCE [LARGE SCALE GENOMIC DNA]</scope>
    <source>
        <strain evidence="2">W744_W776</strain>
    </source>
</reference>
<dbReference type="GO" id="GO:0000151">
    <property type="term" value="C:ubiquitin ligase complex"/>
    <property type="evidence" value="ECO:0007669"/>
    <property type="project" value="TreeGrafter"/>
</dbReference>
<evidence type="ECO:0000256" key="1">
    <source>
        <dbReference type="SAM" id="MobiDB-lite"/>
    </source>
</evidence>
<feature type="region of interest" description="Disordered" evidence="1">
    <location>
        <begin position="10"/>
        <end position="40"/>
    </location>
</feature>
<dbReference type="Proteomes" id="UP000827092">
    <property type="component" value="Unassembled WGS sequence"/>
</dbReference>
<proteinExistence type="predicted"/>
<dbReference type="PANTHER" id="PTHR46359:SF2">
    <property type="entry name" value="GEO07743P1"/>
    <property type="match status" value="1"/>
</dbReference>
<accession>A0AAV6VQL7</accession>
<comment type="caution">
    <text evidence="2">The sequence shown here is derived from an EMBL/GenBank/DDBJ whole genome shotgun (WGS) entry which is preliminary data.</text>
</comment>
<name>A0AAV6VQL7_9ARAC</name>
<protein>
    <submittedName>
        <fullName evidence="2">Uncharacterized protein</fullName>
    </submittedName>
</protein>
<dbReference type="EMBL" id="JAFNEN010000035">
    <property type="protein sequence ID" value="KAG8198805.1"/>
    <property type="molecule type" value="Genomic_DNA"/>
</dbReference>
<dbReference type="GO" id="GO:0061630">
    <property type="term" value="F:ubiquitin protein ligase activity"/>
    <property type="evidence" value="ECO:0007669"/>
    <property type="project" value="TreeGrafter"/>
</dbReference>
<dbReference type="GO" id="GO:0006511">
    <property type="term" value="P:ubiquitin-dependent protein catabolic process"/>
    <property type="evidence" value="ECO:0007669"/>
    <property type="project" value="TreeGrafter"/>
</dbReference>